<keyword evidence="4 6" id="KW-1015">Disulfide bond</keyword>
<feature type="domain" description="Pentraxin (PTX)" evidence="9">
    <location>
        <begin position="521"/>
        <end position="727"/>
    </location>
</feature>
<dbReference type="Gene3D" id="2.10.25.10">
    <property type="entry name" value="Laminin"/>
    <property type="match status" value="1"/>
</dbReference>
<dbReference type="InterPro" id="IPR051360">
    <property type="entry name" value="Neuronal_Pentraxin_Related"/>
</dbReference>
<organism evidence="10 11">
    <name type="scientific">Porites evermanni</name>
    <dbReference type="NCBI Taxonomy" id="104178"/>
    <lineage>
        <taxon>Eukaryota</taxon>
        <taxon>Metazoa</taxon>
        <taxon>Cnidaria</taxon>
        <taxon>Anthozoa</taxon>
        <taxon>Hexacorallia</taxon>
        <taxon>Scleractinia</taxon>
        <taxon>Fungiina</taxon>
        <taxon>Poritidae</taxon>
        <taxon>Porites</taxon>
    </lineage>
</organism>
<proteinExistence type="predicted"/>
<evidence type="ECO:0000256" key="6">
    <source>
        <dbReference type="PROSITE-ProRule" id="PRU00076"/>
    </source>
</evidence>
<dbReference type="PANTHER" id="PTHR19277:SF161">
    <property type="entry name" value="LAMININ G DOMAIN-CONTAINING PROTEIN"/>
    <property type="match status" value="1"/>
</dbReference>
<dbReference type="SUPFAM" id="SSF57196">
    <property type="entry name" value="EGF/Laminin"/>
    <property type="match status" value="1"/>
</dbReference>
<feature type="domain" description="Pentraxin (PTX)" evidence="9">
    <location>
        <begin position="310"/>
        <end position="514"/>
    </location>
</feature>
<dbReference type="SMART" id="SM00159">
    <property type="entry name" value="PTX"/>
    <property type="match status" value="3"/>
</dbReference>
<dbReference type="CDD" id="cd00054">
    <property type="entry name" value="EGF_CA"/>
    <property type="match status" value="1"/>
</dbReference>
<dbReference type="PROSITE" id="PS00010">
    <property type="entry name" value="ASX_HYDROXYL"/>
    <property type="match status" value="1"/>
</dbReference>
<feature type="domain" description="EGF-like" evidence="7">
    <location>
        <begin position="72"/>
        <end position="112"/>
    </location>
</feature>
<dbReference type="InterPro" id="IPR000742">
    <property type="entry name" value="EGF"/>
</dbReference>
<dbReference type="PROSITE" id="PS00022">
    <property type="entry name" value="EGF_1"/>
    <property type="match status" value="1"/>
</dbReference>
<dbReference type="Pfam" id="PF00354">
    <property type="entry name" value="Pentaxin"/>
    <property type="match status" value="3"/>
</dbReference>
<dbReference type="Pfam" id="PF00024">
    <property type="entry name" value="PAN_1"/>
    <property type="match status" value="1"/>
</dbReference>
<keyword evidence="3" id="KW-0106">Calcium</keyword>
<evidence type="ECO:0000256" key="4">
    <source>
        <dbReference type="ARBA" id="ARBA00023157"/>
    </source>
</evidence>
<dbReference type="PANTHER" id="PTHR19277">
    <property type="entry name" value="PENTRAXIN"/>
    <property type="match status" value="1"/>
</dbReference>
<name>A0ABN8RUQ1_9CNID</name>
<dbReference type="InterPro" id="IPR003609">
    <property type="entry name" value="Pan_app"/>
</dbReference>
<keyword evidence="6" id="KW-0245">EGF-like domain</keyword>
<keyword evidence="2" id="KW-0479">Metal-binding</keyword>
<dbReference type="Proteomes" id="UP001159427">
    <property type="component" value="Unassembled WGS sequence"/>
</dbReference>
<reference evidence="10 11" key="1">
    <citation type="submission" date="2022-05" db="EMBL/GenBank/DDBJ databases">
        <authorList>
            <consortium name="Genoscope - CEA"/>
            <person name="William W."/>
        </authorList>
    </citation>
    <scope>NUCLEOTIDE SEQUENCE [LARGE SCALE GENOMIC DNA]</scope>
</reference>
<sequence length="808" mass="90586">FALTGFIISSLQVTDLFDCSFACLQENHCLSFNFKQIPDPFHLCQLSSERNDTKPGNYQVEAGMTYYDAHKEGPGCASSPCLNGGKCISTCYNVPVSYRCECDEPHFGDLCQNWKACWFLRQMCSFFLLLLDKTRQDNALFGVLYTKLEHVRIGQSSMLDRFYLKKITFRILCSRRFYGAPLNDGTWHCLCVTWQSSGGGWSVYVDGKTNPRRSGTKFRNNHVLEFHGEQLVLGQEIQDDAFNENRAFMGNMSRVNMWDYSMSQNEIQIVGTNCSTPVGNVLKWRDFWKGLRGSVHLSGESKCTGADHSSFVSLNFTSLSDMNYILYPGSLPDIQHFTLCSWSRLSQMDQFSTLLGYANSDHNNQIVIVFRKETGVMVYINNSYRRIISTPFLDVQHWHQVCITWTNSGGVIKGFIDGLFKRELSGWRDSYIIKGGGALVFGQEQDAIGGAFDVKQSFAGLMSHVNMWNYVLPPFSLVDMATGFGTEKGNLVAWSEIVKAQHHGKVGLVPVEENLPKQIIPDFKFVFPTRNVDNYVELTSATSGLSITKITACVWVKVAQASPMALFNYKTSDSLNALTLTATDTASFSFAVSNQWKTVSYSGFLSLTGWQHVCFTWGNGGNWQLFFNGVAEKSGYENLAVNQEISSGGKILLGVRHSSASEFKSGEYFMGEISHLNFWTKKLDQDDRVIPAMYRGCDATGGNWLHWMTLSQATMAGSVSKAAPAECILPDEIAAEERNEYCQSKTKAGCTAPVYALFDGEPSDRSKRWRCFFSEAVTVNGMGQVEYDTSTNSNCYVTIEDVDFFDII</sequence>
<dbReference type="PROSITE" id="PS50948">
    <property type="entry name" value="PAN"/>
    <property type="match status" value="1"/>
</dbReference>
<dbReference type="InterPro" id="IPR013320">
    <property type="entry name" value="ConA-like_dom_sf"/>
</dbReference>
<gene>
    <name evidence="10" type="ORF">PEVE_00014005</name>
</gene>
<keyword evidence="5" id="KW-0325">Glycoprotein</keyword>
<evidence type="ECO:0000259" key="8">
    <source>
        <dbReference type="PROSITE" id="PS50948"/>
    </source>
</evidence>
<evidence type="ECO:0000259" key="9">
    <source>
        <dbReference type="PROSITE" id="PS51828"/>
    </source>
</evidence>
<evidence type="ECO:0000256" key="5">
    <source>
        <dbReference type="ARBA" id="ARBA00023180"/>
    </source>
</evidence>
<protein>
    <submittedName>
        <fullName evidence="10">Uncharacterized protein</fullName>
    </submittedName>
</protein>
<evidence type="ECO:0000313" key="10">
    <source>
        <dbReference type="EMBL" id="CAH3182075.1"/>
    </source>
</evidence>
<dbReference type="SMART" id="SM00181">
    <property type="entry name" value="EGF"/>
    <property type="match status" value="1"/>
</dbReference>
<dbReference type="PROSITE" id="PS50026">
    <property type="entry name" value="EGF_3"/>
    <property type="match status" value="1"/>
</dbReference>
<evidence type="ECO:0000256" key="3">
    <source>
        <dbReference type="ARBA" id="ARBA00022837"/>
    </source>
</evidence>
<comment type="cofactor">
    <cofactor evidence="1">
        <name>Ca(2+)</name>
        <dbReference type="ChEBI" id="CHEBI:29108"/>
    </cofactor>
</comment>
<comment type="caution">
    <text evidence="6">Lacks conserved residue(s) required for the propagation of feature annotation.</text>
</comment>
<dbReference type="EMBL" id="CALNXI010002044">
    <property type="protein sequence ID" value="CAH3182075.1"/>
    <property type="molecule type" value="Genomic_DNA"/>
</dbReference>
<evidence type="ECO:0000256" key="1">
    <source>
        <dbReference type="ARBA" id="ARBA00001913"/>
    </source>
</evidence>
<keyword evidence="11" id="KW-1185">Reference proteome</keyword>
<feature type="domain" description="Apple" evidence="8">
    <location>
        <begin position="1"/>
        <end position="71"/>
    </location>
</feature>
<evidence type="ECO:0000259" key="7">
    <source>
        <dbReference type="PROSITE" id="PS50026"/>
    </source>
</evidence>
<feature type="disulfide bond" evidence="6">
    <location>
        <begin position="102"/>
        <end position="111"/>
    </location>
</feature>
<evidence type="ECO:0000256" key="2">
    <source>
        <dbReference type="ARBA" id="ARBA00022723"/>
    </source>
</evidence>
<dbReference type="InterPro" id="IPR000152">
    <property type="entry name" value="EGF-type_Asp/Asn_hydroxyl_site"/>
</dbReference>
<dbReference type="PRINTS" id="PR00895">
    <property type="entry name" value="PENTAXIN"/>
</dbReference>
<dbReference type="SUPFAM" id="SSF49899">
    <property type="entry name" value="Concanavalin A-like lectins/glucanases"/>
    <property type="match status" value="3"/>
</dbReference>
<dbReference type="InterPro" id="IPR001759">
    <property type="entry name" value="PTX_dom"/>
</dbReference>
<dbReference type="PROSITE" id="PS51828">
    <property type="entry name" value="PTX_2"/>
    <property type="match status" value="3"/>
</dbReference>
<feature type="non-terminal residue" evidence="10">
    <location>
        <position position="1"/>
    </location>
</feature>
<comment type="caution">
    <text evidence="10">The sequence shown here is derived from an EMBL/GenBank/DDBJ whole genome shotgun (WGS) entry which is preliminary data.</text>
</comment>
<dbReference type="Gene3D" id="2.60.120.200">
    <property type="match status" value="3"/>
</dbReference>
<feature type="domain" description="Pentraxin (PTX)" evidence="9">
    <location>
        <begin position="185"/>
        <end position="303"/>
    </location>
</feature>
<accession>A0ABN8RUQ1</accession>
<evidence type="ECO:0000313" key="11">
    <source>
        <dbReference type="Proteomes" id="UP001159427"/>
    </source>
</evidence>